<dbReference type="AlphaFoldDB" id="D1PN25"/>
<dbReference type="EMBL" id="ACBY02000023">
    <property type="protein sequence ID" value="EFB75960.1"/>
    <property type="molecule type" value="Genomic_DNA"/>
</dbReference>
<reference evidence="1" key="1">
    <citation type="submission" date="2009-12" db="EMBL/GenBank/DDBJ databases">
        <authorList>
            <person name="Weinstock G."/>
            <person name="Sodergren E."/>
            <person name="Clifton S."/>
            <person name="Fulton L."/>
            <person name="Fulton B."/>
            <person name="Courtney L."/>
            <person name="Fronick C."/>
            <person name="Harrison M."/>
            <person name="Strong C."/>
            <person name="Farmer C."/>
            <person name="Delahaunty K."/>
            <person name="Markovic C."/>
            <person name="Hall O."/>
            <person name="Minx P."/>
            <person name="Tomlinson C."/>
            <person name="Mitreva M."/>
            <person name="Nelson J."/>
            <person name="Hou S."/>
            <person name="Wollam A."/>
            <person name="Pepin K.H."/>
            <person name="Johnson M."/>
            <person name="Bhonagiri V."/>
            <person name="Nash W.E."/>
            <person name="Warren W."/>
            <person name="Chinwalla A."/>
            <person name="Mardis E.R."/>
            <person name="Wilson R.K."/>
        </authorList>
    </citation>
    <scope>NUCLEOTIDE SEQUENCE [LARGE SCALE GENOMIC DNA]</scope>
    <source>
        <strain evidence="1">DSM 15176</strain>
    </source>
</reference>
<dbReference type="Proteomes" id="UP000003438">
    <property type="component" value="Unassembled WGS sequence"/>
</dbReference>
<protein>
    <submittedName>
        <fullName evidence="1">Uncharacterized protein</fullName>
    </submittedName>
</protein>
<gene>
    <name evidence="1" type="ORF">SUBVAR_05740</name>
</gene>
<dbReference type="STRING" id="411471.SUBVAR_05740"/>
<accession>D1PN25</accession>
<name>D1PN25_9FIRM</name>
<organism evidence="1 2">
    <name type="scientific">Subdoligranulum variabile DSM 15176</name>
    <dbReference type="NCBI Taxonomy" id="411471"/>
    <lineage>
        <taxon>Bacteria</taxon>
        <taxon>Bacillati</taxon>
        <taxon>Bacillota</taxon>
        <taxon>Clostridia</taxon>
        <taxon>Eubacteriales</taxon>
        <taxon>Oscillospiraceae</taxon>
        <taxon>Subdoligranulum</taxon>
    </lineage>
</organism>
<comment type="caution">
    <text evidence="1">The sequence shown here is derived from an EMBL/GenBank/DDBJ whole genome shotgun (WGS) entry which is preliminary data.</text>
</comment>
<sequence>MEGIRWVIMHQQEQGDEPVYYPPNSKHYRRKKFCVAADKIPPGKSSWQTVKLQWHGILTWL</sequence>
<dbReference type="HOGENOM" id="CLU_2921057_0_0_9"/>
<proteinExistence type="predicted"/>
<evidence type="ECO:0000313" key="2">
    <source>
        <dbReference type="Proteomes" id="UP000003438"/>
    </source>
</evidence>
<keyword evidence="2" id="KW-1185">Reference proteome</keyword>
<evidence type="ECO:0000313" key="1">
    <source>
        <dbReference type="EMBL" id="EFB75960.1"/>
    </source>
</evidence>